<evidence type="ECO:0000256" key="5">
    <source>
        <dbReference type="ARBA" id="ARBA00022857"/>
    </source>
</evidence>
<feature type="transmembrane region" description="Helical" evidence="7">
    <location>
        <begin position="7"/>
        <end position="28"/>
    </location>
</feature>
<dbReference type="PANTHER" id="PTHR46091:SF3">
    <property type="entry name" value="AMINE OXIDASE DOMAIN-CONTAINING PROTEIN"/>
    <property type="match status" value="1"/>
</dbReference>
<evidence type="ECO:0000256" key="4">
    <source>
        <dbReference type="ARBA" id="ARBA00022827"/>
    </source>
</evidence>
<evidence type="ECO:0000256" key="7">
    <source>
        <dbReference type="SAM" id="Phobius"/>
    </source>
</evidence>
<keyword evidence="2" id="KW-0285">Flavoprotein</keyword>
<protein>
    <recommendedName>
        <fullName evidence="10">All-trans-retinol 13,14-reductase</fullName>
    </recommendedName>
</protein>
<keyword evidence="7" id="KW-0812">Transmembrane</keyword>
<dbReference type="EMBL" id="CAJPEX010005926">
    <property type="protein sequence ID" value="CAG0923865.1"/>
    <property type="molecule type" value="Genomic_DNA"/>
</dbReference>
<keyword evidence="7" id="KW-1133">Transmembrane helix</keyword>
<dbReference type="InterPro" id="IPR036188">
    <property type="entry name" value="FAD/NAD-bd_sf"/>
</dbReference>
<dbReference type="Pfam" id="PF13450">
    <property type="entry name" value="NAD_binding_8"/>
    <property type="match status" value="1"/>
</dbReference>
<organism evidence="8">
    <name type="scientific">Notodromas monacha</name>
    <dbReference type="NCBI Taxonomy" id="399045"/>
    <lineage>
        <taxon>Eukaryota</taxon>
        <taxon>Metazoa</taxon>
        <taxon>Ecdysozoa</taxon>
        <taxon>Arthropoda</taxon>
        <taxon>Crustacea</taxon>
        <taxon>Oligostraca</taxon>
        <taxon>Ostracoda</taxon>
        <taxon>Podocopa</taxon>
        <taxon>Podocopida</taxon>
        <taxon>Cypridocopina</taxon>
        <taxon>Cypridoidea</taxon>
        <taxon>Cyprididae</taxon>
        <taxon>Notodromas</taxon>
    </lineage>
</organism>
<keyword evidence="4" id="KW-0274">FAD</keyword>
<keyword evidence="7" id="KW-0472">Membrane</keyword>
<evidence type="ECO:0000256" key="6">
    <source>
        <dbReference type="ARBA" id="ARBA00023027"/>
    </source>
</evidence>
<dbReference type="InterPro" id="IPR052206">
    <property type="entry name" value="Retinol_saturase"/>
</dbReference>
<evidence type="ECO:0000256" key="2">
    <source>
        <dbReference type="ARBA" id="ARBA00022630"/>
    </source>
</evidence>
<name>A0A7R9BXZ5_9CRUS</name>
<dbReference type="OrthoDB" id="38045at2759"/>
<sequence>MSELLQLVASVGIGGLVAYCVWHTLLFIKPFLSFLFPHYYPVLYDVSSIEPQPPPPRSVIEETCRKEFTKFKVNGTKWDVIIVGSGISALTSGVLLSRAGKKVLVLEQAPEAGGCLRTFHLDGYEFQVGCHVLGLTGPCEGVNSFDLLNQATGGAMAFEKQDPEFEQILIRHKDESKTKLYTQRFGSQAVWEESMIAQFPKEADTIRKFTQACSEAYKSTYIVFVVKYLPFWLVRLVLKIGFIRKLFEYEKWQNLNTRDYLNSLSDNSDLKKFMACPAGYIVPDPEGSNMIVTGFIPKFLINGVFYPLGGPAKMAYHLVKQIQRMGGEVLVNANVAAILLDKDKTRAYAVAVESENEGSLVIEAPIIISSAGIWNTFERLIPREVSMQFPIIAEALRVAPPLAPCAPLIAWVGLKGTTEELGIKQASVWHLRGEGDFFQEYKSYLEMTREQVLEMEEVPFEWTLIQFMSARESDYNVRNPGKSVCMIAGFIKWDWFAEWDNMNLNERGEKYEKLKQTLGARLIHNWLLQFPHLKDKIDLINFSSPVSFTNWLRRYHGKLMGFDMNASRFTLEVLSAMRPSTGIEGLYMTGQEVTTGGVTNSCAAGFMTVGEILGRNLLLELLAMNWNKPNRDFHIL</sequence>
<keyword evidence="6" id="KW-0520">NAD</keyword>
<comment type="similarity">
    <text evidence="1">Belongs to the carotenoid/retinoid oxidoreductase family. CrtISO subfamily.</text>
</comment>
<dbReference type="Gene3D" id="3.50.50.60">
    <property type="entry name" value="FAD/NAD(P)-binding domain"/>
    <property type="match status" value="2"/>
</dbReference>
<keyword evidence="9" id="KW-1185">Reference proteome</keyword>
<gene>
    <name evidence="8" type="ORF">NMOB1V02_LOCUS11325</name>
</gene>
<dbReference type="PANTHER" id="PTHR46091">
    <property type="entry name" value="BLR7054 PROTEIN"/>
    <property type="match status" value="1"/>
</dbReference>
<reference evidence="8" key="1">
    <citation type="submission" date="2020-11" db="EMBL/GenBank/DDBJ databases">
        <authorList>
            <person name="Tran Van P."/>
        </authorList>
    </citation>
    <scope>NUCLEOTIDE SEQUENCE</scope>
</reference>
<keyword evidence="5" id="KW-0521">NADP</keyword>
<evidence type="ECO:0000313" key="8">
    <source>
        <dbReference type="EMBL" id="CAD7283713.1"/>
    </source>
</evidence>
<dbReference type="SUPFAM" id="SSF51905">
    <property type="entry name" value="FAD/NAD(P)-binding domain"/>
    <property type="match status" value="1"/>
</dbReference>
<evidence type="ECO:0000313" key="9">
    <source>
        <dbReference type="Proteomes" id="UP000678499"/>
    </source>
</evidence>
<dbReference type="AlphaFoldDB" id="A0A7R9BXZ5"/>
<evidence type="ECO:0000256" key="3">
    <source>
        <dbReference type="ARBA" id="ARBA00022729"/>
    </source>
</evidence>
<accession>A0A7R9BXZ5</accession>
<evidence type="ECO:0008006" key="10">
    <source>
        <dbReference type="Google" id="ProtNLM"/>
    </source>
</evidence>
<keyword evidence="3" id="KW-0732">Signal</keyword>
<proteinExistence type="inferred from homology"/>
<evidence type="ECO:0000256" key="1">
    <source>
        <dbReference type="ARBA" id="ARBA00005855"/>
    </source>
</evidence>
<dbReference type="Proteomes" id="UP000678499">
    <property type="component" value="Unassembled WGS sequence"/>
</dbReference>
<dbReference type="EMBL" id="OA887963">
    <property type="protein sequence ID" value="CAD7283713.1"/>
    <property type="molecule type" value="Genomic_DNA"/>
</dbReference>